<dbReference type="InterPro" id="IPR018114">
    <property type="entry name" value="TRYPSIN_HIS"/>
</dbReference>
<dbReference type="PANTHER" id="PTHR24255">
    <property type="entry name" value="COMPLEMENT COMPONENT 1, S SUBCOMPONENT-RELATED"/>
    <property type="match status" value="1"/>
</dbReference>
<dbReference type="Proteomes" id="UP000838412">
    <property type="component" value="Chromosome 14"/>
</dbReference>
<dbReference type="InterPro" id="IPR033116">
    <property type="entry name" value="TRYPSIN_SER"/>
</dbReference>
<dbReference type="InterPro" id="IPR024175">
    <property type="entry name" value="Pept_S1A_C1r/C1S/mannan-bd"/>
</dbReference>
<evidence type="ECO:0000256" key="2">
    <source>
        <dbReference type="ARBA" id="ARBA00022670"/>
    </source>
</evidence>
<dbReference type="SMART" id="SM00042">
    <property type="entry name" value="CUB"/>
    <property type="match status" value="2"/>
</dbReference>
<feature type="binding site" evidence="10">
    <location>
        <position position="119"/>
    </location>
    <ligand>
        <name>Ca(2+)</name>
        <dbReference type="ChEBI" id="CHEBI:29108"/>
        <label>3</label>
    </ligand>
</feature>
<evidence type="ECO:0000256" key="9">
    <source>
        <dbReference type="PIRSR" id="PIRSR001155-2"/>
    </source>
</evidence>
<feature type="domain" description="Peptidase S1" evidence="15">
    <location>
        <begin position="288"/>
        <end position="523"/>
    </location>
</feature>
<dbReference type="InterPro" id="IPR009003">
    <property type="entry name" value="Peptidase_S1_PA"/>
</dbReference>
<feature type="disulfide bond" evidence="9">
    <location>
        <begin position="24"/>
        <end position="50"/>
    </location>
</feature>
<feature type="binding site" evidence="10">
    <location>
        <position position="79"/>
    </location>
    <ligand>
        <name>Ca(2+)</name>
        <dbReference type="ChEBI" id="CHEBI:29108"/>
        <label>3</label>
    </ligand>
</feature>
<dbReference type="PROSITE" id="PS50240">
    <property type="entry name" value="TRYPSIN_DOM"/>
    <property type="match status" value="1"/>
</dbReference>
<evidence type="ECO:0000313" key="16">
    <source>
        <dbReference type="EMBL" id="CAH1245747.1"/>
    </source>
</evidence>
<evidence type="ECO:0000259" key="14">
    <source>
        <dbReference type="PROSITE" id="PS01180"/>
    </source>
</evidence>
<evidence type="ECO:0000256" key="12">
    <source>
        <dbReference type="RuleBase" id="RU363034"/>
    </source>
</evidence>
<dbReference type="InterPro" id="IPR043504">
    <property type="entry name" value="Peptidase_S1_PA_chymotrypsin"/>
</dbReference>
<evidence type="ECO:0000313" key="17">
    <source>
        <dbReference type="Proteomes" id="UP000838412"/>
    </source>
</evidence>
<dbReference type="PROSITE" id="PS00134">
    <property type="entry name" value="TRYPSIN_HIS"/>
    <property type="match status" value="1"/>
</dbReference>
<keyword evidence="17" id="KW-1185">Reference proteome</keyword>
<dbReference type="PANTHER" id="PTHR24255:SF31">
    <property type="entry name" value="CUBILIN-LIKE PROTEIN"/>
    <property type="match status" value="1"/>
</dbReference>
<protein>
    <submittedName>
        <fullName evidence="16">OVCH1 protein</fullName>
    </submittedName>
</protein>
<dbReference type="FunFam" id="2.60.120.290:FF:000005">
    <property type="entry name" value="Procollagen C-endopeptidase enhancer 1"/>
    <property type="match status" value="1"/>
</dbReference>
<dbReference type="SMART" id="SM00020">
    <property type="entry name" value="Tryp_SPc"/>
    <property type="match status" value="1"/>
</dbReference>
<dbReference type="PROSITE" id="PS00135">
    <property type="entry name" value="TRYPSIN_SER"/>
    <property type="match status" value="1"/>
</dbReference>
<reference evidence="16" key="1">
    <citation type="submission" date="2022-01" db="EMBL/GenBank/DDBJ databases">
        <authorList>
            <person name="Braso-Vives M."/>
        </authorList>
    </citation>
    <scope>NUCLEOTIDE SEQUENCE</scope>
</reference>
<feature type="disulfide bond" description="Interchain (between heavy and light chains)" evidence="9">
    <location>
        <begin position="274"/>
        <end position="394"/>
    </location>
</feature>
<comment type="caution">
    <text evidence="11">Lacks conserved residue(s) required for the propagation of feature annotation.</text>
</comment>
<dbReference type="InterPro" id="IPR001254">
    <property type="entry name" value="Trypsin_dom"/>
</dbReference>
<keyword evidence="4" id="KW-0677">Repeat</keyword>
<dbReference type="InterPro" id="IPR001314">
    <property type="entry name" value="Peptidase_S1A"/>
</dbReference>
<proteinExistence type="predicted"/>
<feature type="disulfide bond" evidence="9">
    <location>
        <begin position="469"/>
        <end position="499"/>
    </location>
</feature>
<dbReference type="SUPFAM" id="SSF49854">
    <property type="entry name" value="Spermadhesin, CUB domain"/>
    <property type="match status" value="2"/>
</dbReference>
<evidence type="ECO:0000256" key="5">
    <source>
        <dbReference type="ARBA" id="ARBA00022801"/>
    </source>
</evidence>
<keyword evidence="10" id="KW-0106">Calcium</keyword>
<evidence type="ECO:0000256" key="7">
    <source>
        <dbReference type="ARBA" id="ARBA00023157"/>
    </source>
</evidence>
<evidence type="ECO:0000256" key="10">
    <source>
        <dbReference type="PIRSR" id="PIRSR001155-4"/>
    </source>
</evidence>
<organism evidence="16 17">
    <name type="scientific">Branchiostoma lanceolatum</name>
    <name type="common">Common lancelet</name>
    <name type="synonym">Amphioxus lanceolatum</name>
    <dbReference type="NCBI Taxonomy" id="7740"/>
    <lineage>
        <taxon>Eukaryota</taxon>
        <taxon>Metazoa</taxon>
        <taxon>Chordata</taxon>
        <taxon>Cephalochordata</taxon>
        <taxon>Leptocardii</taxon>
        <taxon>Amphioxiformes</taxon>
        <taxon>Branchiostomatidae</taxon>
        <taxon>Branchiostoma</taxon>
    </lineage>
</organism>
<gene>
    <name evidence="16" type="primary">OVCH1</name>
    <name evidence="16" type="ORF">BLAG_LOCUS7977</name>
</gene>
<dbReference type="EMBL" id="OV696699">
    <property type="protein sequence ID" value="CAH1245747.1"/>
    <property type="molecule type" value="Genomic_DNA"/>
</dbReference>
<dbReference type="InterPro" id="IPR035914">
    <property type="entry name" value="Sperma_CUB_dom_sf"/>
</dbReference>
<keyword evidence="2 12" id="KW-0645">Protease</keyword>
<evidence type="ECO:0000256" key="1">
    <source>
        <dbReference type="ARBA" id="ARBA00022659"/>
    </source>
</evidence>
<dbReference type="FunFam" id="2.40.10.10:FF:000118">
    <property type="entry name" value="Chymotrypsinogen A"/>
    <property type="match status" value="1"/>
</dbReference>
<evidence type="ECO:0000256" key="6">
    <source>
        <dbReference type="ARBA" id="ARBA00022825"/>
    </source>
</evidence>
<dbReference type="GO" id="GO:0005615">
    <property type="term" value="C:extracellular space"/>
    <property type="evidence" value="ECO:0007669"/>
    <property type="project" value="TreeGrafter"/>
</dbReference>
<dbReference type="CDD" id="cd00041">
    <property type="entry name" value="CUB"/>
    <property type="match status" value="2"/>
</dbReference>
<evidence type="ECO:0000256" key="13">
    <source>
        <dbReference type="SAM" id="SignalP"/>
    </source>
</evidence>
<dbReference type="PROSITE" id="PS01180">
    <property type="entry name" value="CUB"/>
    <property type="match status" value="2"/>
</dbReference>
<sequence length="528" mass="55423">MATFCFLMCAMLAVASLGQVTSGCGGNLIGDSGTFQSPNHPSNYPLNKDCTWKITVPTGKVSLAFSAFDVEFDSNCAYDYVGIYDGNNTSILLGKFCGTSIPPNVVASGSVMTVQFVSDFSVTGSGFSAKYENIVSETGPTSSGKPCDGGAKLAGDYGALEINSPNYPGDYPNNADCSWEIEVTNLKEGEHLQINFTMDVEYHQSCGYDSIQVYQGFSTSQPLVNTLCGSGSRSVKVQGNKALVVFSSDYSVTGAGFSATFSRYVPPPPYSGQCGMKGSGSGNGGDRIVGGEDATKDEFPWQVSLQTTMGFHFCGGTLLSDQYVLTAAHCVDGDTTPSAVKVVLGALDLKQQDGEKIGVEAIHVHVGYGGSPNDIALLKLKQPVTLDASIAPACLPPAGKDYQGTQNCWLSGWGTTHSDERPKAGHLQKITGGIWNEEELRNRWGPSLISDKVVGFGHKTATGEWGGACYGDSGGPLVCPNGSGAYDVIGVVSWGSKGCQVKGAPGVFTEVSAYRDWLNYVSGGDIPA</sequence>
<dbReference type="Gene3D" id="2.60.120.290">
    <property type="entry name" value="Spermadhesin, CUB domain"/>
    <property type="match status" value="2"/>
</dbReference>
<dbReference type="Gene3D" id="2.40.10.10">
    <property type="entry name" value="Trypsin-like serine proteases"/>
    <property type="match status" value="1"/>
</dbReference>
<dbReference type="PIRSF" id="PIRSF001155">
    <property type="entry name" value="C1r_C1s_MASP"/>
    <property type="match status" value="1"/>
</dbReference>
<dbReference type="Pfam" id="PF00089">
    <property type="entry name" value="Trypsin"/>
    <property type="match status" value="1"/>
</dbReference>
<dbReference type="CDD" id="cd00190">
    <property type="entry name" value="Tryp_SPc"/>
    <property type="match status" value="1"/>
</dbReference>
<keyword evidence="5 12" id="KW-0378">Hydrolase</keyword>
<feature type="domain" description="CUB" evidence="14">
    <location>
        <begin position="24"/>
        <end position="134"/>
    </location>
</feature>
<dbReference type="PRINTS" id="PR00722">
    <property type="entry name" value="CHYMOTRYPSIN"/>
</dbReference>
<evidence type="ECO:0000259" key="15">
    <source>
        <dbReference type="PROSITE" id="PS50240"/>
    </source>
</evidence>
<dbReference type="OrthoDB" id="6116165at2759"/>
<dbReference type="GO" id="GO:0006956">
    <property type="term" value="P:complement activation"/>
    <property type="evidence" value="ECO:0007669"/>
    <property type="project" value="InterPro"/>
</dbReference>
<keyword evidence="10" id="KW-0479">Metal-binding</keyword>
<evidence type="ECO:0000256" key="4">
    <source>
        <dbReference type="ARBA" id="ARBA00022737"/>
    </source>
</evidence>
<name>A0A8J9Z209_BRALA</name>
<feature type="active site" description="Charge relay system" evidence="8">
    <location>
        <position position="374"/>
    </location>
</feature>
<keyword evidence="3 13" id="KW-0732">Signal</keyword>
<feature type="active site" description="Charge relay system" evidence="8">
    <location>
        <position position="473"/>
    </location>
</feature>
<feature type="chain" id="PRO_5035444924" evidence="13">
    <location>
        <begin position="19"/>
        <end position="528"/>
    </location>
</feature>
<dbReference type="GO" id="GO:0046872">
    <property type="term" value="F:metal ion binding"/>
    <property type="evidence" value="ECO:0007669"/>
    <property type="project" value="UniProtKB-KW"/>
</dbReference>
<feature type="binding site" evidence="10">
    <location>
        <position position="71"/>
    </location>
    <ligand>
        <name>Ca(2+)</name>
        <dbReference type="ChEBI" id="CHEBI:29108"/>
        <label>3</label>
    </ligand>
</feature>
<evidence type="ECO:0000256" key="8">
    <source>
        <dbReference type="PIRSR" id="PIRSR001155-1"/>
    </source>
</evidence>
<accession>A0A8J9Z209</accession>
<feature type="binding site" evidence="10">
    <location>
        <position position="121"/>
    </location>
    <ligand>
        <name>Ca(2+)</name>
        <dbReference type="ChEBI" id="CHEBI:29108"/>
        <label>3</label>
    </ligand>
</feature>
<dbReference type="GO" id="GO:0006508">
    <property type="term" value="P:proteolysis"/>
    <property type="evidence" value="ECO:0007669"/>
    <property type="project" value="UniProtKB-KW"/>
</dbReference>
<feature type="domain" description="CUB" evidence="14">
    <location>
        <begin position="147"/>
        <end position="264"/>
    </location>
</feature>
<dbReference type="InterPro" id="IPR000859">
    <property type="entry name" value="CUB_dom"/>
</dbReference>
<feature type="disulfide bond" evidence="9">
    <location>
        <begin position="76"/>
        <end position="97"/>
    </location>
</feature>
<dbReference type="FunFam" id="2.60.120.290:FF:000013">
    <property type="entry name" value="Membrane frizzled-related protein"/>
    <property type="match status" value="1"/>
</dbReference>
<dbReference type="Pfam" id="PF00431">
    <property type="entry name" value="CUB"/>
    <property type="match status" value="2"/>
</dbReference>
<dbReference type="GO" id="GO:0004252">
    <property type="term" value="F:serine-type endopeptidase activity"/>
    <property type="evidence" value="ECO:0007669"/>
    <property type="project" value="InterPro"/>
</dbReference>
<keyword evidence="7 9" id="KW-1015">Disulfide bond</keyword>
<feature type="active site" description="Charge relay system" evidence="8">
    <location>
        <position position="329"/>
    </location>
</feature>
<keyword evidence="1" id="KW-0768">Sushi</keyword>
<evidence type="ECO:0000256" key="3">
    <source>
        <dbReference type="ARBA" id="ARBA00022729"/>
    </source>
</evidence>
<feature type="signal peptide" evidence="13">
    <location>
        <begin position="1"/>
        <end position="18"/>
    </location>
</feature>
<dbReference type="AlphaFoldDB" id="A0A8J9Z209"/>
<evidence type="ECO:0000256" key="11">
    <source>
        <dbReference type="PROSITE-ProRule" id="PRU00059"/>
    </source>
</evidence>
<keyword evidence="6 12" id="KW-0720">Serine protease</keyword>
<dbReference type="SUPFAM" id="SSF50494">
    <property type="entry name" value="Trypsin-like serine proteases"/>
    <property type="match status" value="1"/>
</dbReference>